<sequence>MDIHRTSQLKTSGLALNIHHWNPNQSEWLFVYENVLSVRLLTPCQAWVHQSITSFRTKPLQGSMITNDAPPSVSSPSDRDEVE</sequence>
<organism evidence="2 3">
    <name type="scientific">Daphnia pulex</name>
    <name type="common">Water flea</name>
    <dbReference type="NCBI Taxonomy" id="6669"/>
    <lineage>
        <taxon>Eukaryota</taxon>
        <taxon>Metazoa</taxon>
        <taxon>Ecdysozoa</taxon>
        <taxon>Arthropoda</taxon>
        <taxon>Crustacea</taxon>
        <taxon>Branchiopoda</taxon>
        <taxon>Diplostraca</taxon>
        <taxon>Cladocera</taxon>
        <taxon>Anomopoda</taxon>
        <taxon>Daphniidae</taxon>
        <taxon>Daphnia</taxon>
    </lineage>
</organism>
<feature type="region of interest" description="Disordered" evidence="1">
    <location>
        <begin position="61"/>
        <end position="83"/>
    </location>
</feature>
<dbReference type="HOGENOM" id="CLU_2544899_0_0_1"/>
<gene>
    <name evidence="2" type="ORF">DAPPUDRAFT_249641</name>
</gene>
<dbReference type="Proteomes" id="UP000000305">
    <property type="component" value="Unassembled WGS sequence"/>
</dbReference>
<dbReference type="AlphaFoldDB" id="E9GX26"/>
<protein>
    <submittedName>
        <fullName evidence="2">Uncharacterized protein</fullName>
    </submittedName>
</protein>
<accession>E9GX26</accession>
<dbReference type="InParanoid" id="E9GX26"/>
<proteinExistence type="predicted"/>
<evidence type="ECO:0000256" key="1">
    <source>
        <dbReference type="SAM" id="MobiDB-lite"/>
    </source>
</evidence>
<name>E9GX26_DAPPU</name>
<keyword evidence="3" id="KW-1185">Reference proteome</keyword>
<dbReference type="EMBL" id="GL732571">
    <property type="protein sequence ID" value="EFX76000.1"/>
    <property type="molecule type" value="Genomic_DNA"/>
</dbReference>
<dbReference type="KEGG" id="dpx:DAPPUDRAFT_249641"/>
<reference evidence="2 3" key="1">
    <citation type="journal article" date="2011" name="Science">
        <title>The ecoresponsive genome of Daphnia pulex.</title>
        <authorList>
            <person name="Colbourne J.K."/>
            <person name="Pfrender M.E."/>
            <person name="Gilbert D."/>
            <person name="Thomas W.K."/>
            <person name="Tucker A."/>
            <person name="Oakley T.H."/>
            <person name="Tokishita S."/>
            <person name="Aerts A."/>
            <person name="Arnold G.J."/>
            <person name="Basu M.K."/>
            <person name="Bauer D.J."/>
            <person name="Caceres C.E."/>
            <person name="Carmel L."/>
            <person name="Casola C."/>
            <person name="Choi J.H."/>
            <person name="Detter J.C."/>
            <person name="Dong Q."/>
            <person name="Dusheyko S."/>
            <person name="Eads B.D."/>
            <person name="Frohlich T."/>
            <person name="Geiler-Samerotte K.A."/>
            <person name="Gerlach D."/>
            <person name="Hatcher P."/>
            <person name="Jogdeo S."/>
            <person name="Krijgsveld J."/>
            <person name="Kriventseva E.V."/>
            <person name="Kultz D."/>
            <person name="Laforsch C."/>
            <person name="Lindquist E."/>
            <person name="Lopez J."/>
            <person name="Manak J.R."/>
            <person name="Muller J."/>
            <person name="Pangilinan J."/>
            <person name="Patwardhan R.P."/>
            <person name="Pitluck S."/>
            <person name="Pritham E.J."/>
            <person name="Rechtsteiner A."/>
            <person name="Rho M."/>
            <person name="Rogozin I.B."/>
            <person name="Sakarya O."/>
            <person name="Salamov A."/>
            <person name="Schaack S."/>
            <person name="Shapiro H."/>
            <person name="Shiga Y."/>
            <person name="Skalitzky C."/>
            <person name="Smith Z."/>
            <person name="Souvorov A."/>
            <person name="Sung W."/>
            <person name="Tang Z."/>
            <person name="Tsuchiya D."/>
            <person name="Tu H."/>
            <person name="Vos H."/>
            <person name="Wang M."/>
            <person name="Wolf Y.I."/>
            <person name="Yamagata H."/>
            <person name="Yamada T."/>
            <person name="Ye Y."/>
            <person name="Shaw J.R."/>
            <person name="Andrews J."/>
            <person name="Crease T.J."/>
            <person name="Tang H."/>
            <person name="Lucas S.M."/>
            <person name="Robertson H.M."/>
            <person name="Bork P."/>
            <person name="Koonin E.V."/>
            <person name="Zdobnov E.M."/>
            <person name="Grigoriev I.V."/>
            <person name="Lynch M."/>
            <person name="Boore J.L."/>
        </authorList>
    </citation>
    <scope>NUCLEOTIDE SEQUENCE [LARGE SCALE GENOMIC DNA]</scope>
</reference>
<evidence type="ECO:0000313" key="3">
    <source>
        <dbReference type="Proteomes" id="UP000000305"/>
    </source>
</evidence>
<evidence type="ECO:0000313" key="2">
    <source>
        <dbReference type="EMBL" id="EFX76000.1"/>
    </source>
</evidence>